<dbReference type="Proteomes" id="UP000230903">
    <property type="component" value="Unassembled WGS sequence"/>
</dbReference>
<protein>
    <recommendedName>
        <fullName evidence="3">Glycosyl transferase family 1 domain-containing protein</fullName>
    </recommendedName>
</protein>
<name>A0A2H0UMS4_9BACT</name>
<dbReference type="AlphaFoldDB" id="A0A2H0UMS4"/>
<accession>A0A2H0UMS4</accession>
<organism evidence="1 2">
    <name type="scientific">Candidatus Harrisonbacteria bacterium CG10_big_fil_rev_8_21_14_0_10_45_28</name>
    <dbReference type="NCBI Taxonomy" id="1974586"/>
    <lineage>
        <taxon>Bacteria</taxon>
        <taxon>Candidatus Harrisoniibacteriota</taxon>
    </lineage>
</organism>
<dbReference type="EMBL" id="PFBC01000052">
    <property type="protein sequence ID" value="PIR87688.1"/>
    <property type="molecule type" value="Genomic_DNA"/>
</dbReference>
<reference evidence="2" key="1">
    <citation type="submission" date="2017-09" db="EMBL/GenBank/DDBJ databases">
        <title>Depth-based differentiation of microbial function through sediment-hosted aquifers and enrichment of novel symbionts in the deep terrestrial subsurface.</title>
        <authorList>
            <person name="Probst A.J."/>
            <person name="Ladd B."/>
            <person name="Jarett J.K."/>
            <person name="Geller-Mcgrath D.E."/>
            <person name="Sieber C.M.K."/>
            <person name="Emerson J.B."/>
            <person name="Anantharaman K."/>
            <person name="Thomas B.C."/>
            <person name="Malmstrom R."/>
            <person name="Stieglmeier M."/>
            <person name="Klingl A."/>
            <person name="Woyke T."/>
            <person name="Ryan C.M."/>
            <person name="Banfield J.F."/>
        </authorList>
    </citation>
    <scope>NUCLEOTIDE SEQUENCE [LARGE SCALE GENOMIC DNA]</scope>
</reference>
<dbReference type="SUPFAM" id="SSF53756">
    <property type="entry name" value="UDP-Glycosyltransferase/glycogen phosphorylase"/>
    <property type="match status" value="1"/>
</dbReference>
<proteinExistence type="predicted"/>
<evidence type="ECO:0000313" key="1">
    <source>
        <dbReference type="EMBL" id="PIR87688.1"/>
    </source>
</evidence>
<gene>
    <name evidence="1" type="ORF">COU10_03390</name>
</gene>
<sequence>MNRLKKGFVKLGRAVWQRIVKENPGELTILTKKPRTVFGLLFSWVGFLKELTRKVLFFLTRSSRFSYFGGPRAVLRSLVEGLKEQGVAYCLNPWHLRVTDTVGVLSDVSALKWALEQKKTGRIKTLVAGPNLVVSPDDHNKIMKDPLIDRVIVPSEWDKRWWVSFDQYLGQKTVVWPAGVKDVGASDKKGGFCLVYVKNAPEQLVKKVIHTIWERNVRIRTLHYGRFTHGAYLRLLKKAKFVIYLSAFESQGIALLEAWMANVPTLAWSCGQYSNEGHEVFDEKIGAPYLTEETGSIFKGVDDFQVTFTDFLSHLEFFSARKYVLGNLTDRIAAVNYLRIIDNAKKDEE</sequence>
<evidence type="ECO:0000313" key="2">
    <source>
        <dbReference type="Proteomes" id="UP000230903"/>
    </source>
</evidence>
<evidence type="ECO:0008006" key="3">
    <source>
        <dbReference type="Google" id="ProtNLM"/>
    </source>
</evidence>
<comment type="caution">
    <text evidence="1">The sequence shown here is derived from an EMBL/GenBank/DDBJ whole genome shotgun (WGS) entry which is preliminary data.</text>
</comment>
<dbReference type="Gene3D" id="3.40.50.2000">
    <property type="entry name" value="Glycogen Phosphorylase B"/>
    <property type="match status" value="1"/>
</dbReference>